<dbReference type="EMBL" id="VSSQ01065388">
    <property type="protein sequence ID" value="MPN18123.1"/>
    <property type="molecule type" value="Genomic_DNA"/>
</dbReference>
<comment type="caution">
    <text evidence="1">The sequence shown here is derived from an EMBL/GenBank/DDBJ whole genome shotgun (WGS) entry which is preliminary data.</text>
</comment>
<organism evidence="1">
    <name type="scientific">bioreactor metagenome</name>
    <dbReference type="NCBI Taxonomy" id="1076179"/>
    <lineage>
        <taxon>unclassified sequences</taxon>
        <taxon>metagenomes</taxon>
        <taxon>ecological metagenomes</taxon>
    </lineage>
</organism>
<evidence type="ECO:0000313" key="1">
    <source>
        <dbReference type="EMBL" id="MPN18123.1"/>
    </source>
</evidence>
<accession>A0A645G1P9</accession>
<proteinExistence type="predicted"/>
<name>A0A645G1P9_9ZZZZ</name>
<sequence>MDGDEIGVVAEGTLLFRQLGSPVVVGELVDPHGILRDTPEIVAVGGQAVVAAVRGRNDETHHFLVGVAQVAGLGGEEGLL</sequence>
<gene>
    <name evidence="1" type="ORF">SDC9_165481</name>
</gene>
<protein>
    <submittedName>
        <fullName evidence="1">Uncharacterized protein</fullName>
    </submittedName>
</protein>
<dbReference type="AlphaFoldDB" id="A0A645G1P9"/>
<reference evidence="1" key="1">
    <citation type="submission" date="2019-08" db="EMBL/GenBank/DDBJ databases">
        <authorList>
            <person name="Kucharzyk K."/>
            <person name="Murdoch R.W."/>
            <person name="Higgins S."/>
            <person name="Loffler F."/>
        </authorList>
    </citation>
    <scope>NUCLEOTIDE SEQUENCE</scope>
</reference>